<evidence type="ECO:0000313" key="1">
    <source>
        <dbReference type="EMBL" id="UGO51072.1"/>
    </source>
</evidence>
<protein>
    <submittedName>
        <fullName evidence="1">Uncharacterized protein</fullName>
    </submittedName>
</protein>
<name>A0AAE8YYA1_9CAUD</name>
<sequence>MAKANNKVKNLKFTDLKKHDKNLDAKGETFITLDGIVYKIEYDEHFRASKKNKVLDDLIKFFEAGYKDERLYSIATPYTSLLLVKHFTSLDIPDDIEEALAHLHVLIDLGVLETILTALPEDEILNLYEKLTETVNQITGSMMEATSEAKQLANVVENPEVKAWVEDIAKPIKE</sequence>
<gene>
    <name evidence="1" type="ORF">NATE_219</name>
</gene>
<evidence type="ECO:0000313" key="2">
    <source>
        <dbReference type="Proteomes" id="UP000827544"/>
    </source>
</evidence>
<dbReference type="Proteomes" id="UP000827544">
    <property type="component" value="Segment"/>
</dbReference>
<dbReference type="EMBL" id="OK499992">
    <property type="protein sequence ID" value="UGO51072.1"/>
    <property type="molecule type" value="Genomic_DNA"/>
</dbReference>
<organism evidence="1 2">
    <name type="scientific">Bacillus phage vB_BanS_Nate</name>
    <dbReference type="NCBI Taxonomy" id="2894788"/>
    <lineage>
        <taxon>Viruses</taxon>
        <taxon>Duplodnaviria</taxon>
        <taxon>Heunggongvirae</taxon>
        <taxon>Uroviricota</taxon>
        <taxon>Caudoviricetes</taxon>
        <taxon>Joanripponvirinae</taxon>
        <taxon>Natevirus</taxon>
        <taxon>Natevirus nate</taxon>
    </lineage>
</organism>
<accession>A0AAE8YYA1</accession>
<keyword evidence="2" id="KW-1185">Reference proteome</keyword>
<reference evidence="1" key="1">
    <citation type="submission" date="2021-10" db="EMBL/GenBank/DDBJ databases">
        <authorList>
            <person name="Lavering E.D."/>
            <person name="James R."/>
            <person name="Fairholm J.D."/>
            <person name="Ogilvie B.H."/>
            <person name="Thurgood T.L."/>
            <person name="Robison R.A."/>
            <person name="Grose J.H."/>
        </authorList>
    </citation>
    <scope>NUCLEOTIDE SEQUENCE</scope>
</reference>
<proteinExistence type="predicted"/>